<keyword evidence="2" id="KW-0812">Transmembrane</keyword>
<dbReference type="AlphaFoldDB" id="A0A4Z2G297"/>
<evidence type="ECO:0000256" key="1">
    <source>
        <dbReference type="SAM" id="MobiDB-lite"/>
    </source>
</evidence>
<evidence type="ECO:0000313" key="4">
    <source>
        <dbReference type="Proteomes" id="UP000314294"/>
    </source>
</evidence>
<sequence>MTTDGAADTTVVTATVVGAGPAGNTTVCFWAVAVSMEEETSLDRAALLEKELTFCVVVLALWMVGLVKVIFTGDRCGGSELAMLCMMLLILGLLTGTVMLLETGGVALETSFSITGDELDEFVRRRLRGFSSSSEQLTPGRAEESHDGSVWSEESHDGSVWSEESHDGSTVLPLGSTTTLEDGLGGRGDFTAAPRAPLGAVTPVEEPVVLV</sequence>
<protein>
    <submittedName>
        <fullName evidence="3">Uncharacterized protein</fullName>
    </submittedName>
</protein>
<dbReference type="Proteomes" id="UP000314294">
    <property type="component" value="Unassembled WGS sequence"/>
</dbReference>
<reference evidence="3 4" key="1">
    <citation type="submission" date="2019-03" db="EMBL/GenBank/DDBJ databases">
        <title>First draft genome of Liparis tanakae, snailfish: a comprehensive survey of snailfish specific genes.</title>
        <authorList>
            <person name="Kim W."/>
            <person name="Song I."/>
            <person name="Jeong J.-H."/>
            <person name="Kim D."/>
            <person name="Kim S."/>
            <person name="Ryu S."/>
            <person name="Song J.Y."/>
            <person name="Lee S.K."/>
        </authorList>
    </citation>
    <scope>NUCLEOTIDE SEQUENCE [LARGE SCALE GENOMIC DNA]</scope>
    <source>
        <tissue evidence="3">Muscle</tissue>
    </source>
</reference>
<dbReference type="EMBL" id="SRLO01000729">
    <property type="protein sequence ID" value="TNN47688.1"/>
    <property type="molecule type" value="Genomic_DNA"/>
</dbReference>
<gene>
    <name evidence="3" type="ORF">EYF80_042131</name>
</gene>
<feature type="region of interest" description="Disordered" evidence="1">
    <location>
        <begin position="134"/>
        <end position="172"/>
    </location>
</feature>
<feature type="compositionally biased region" description="Basic and acidic residues" evidence="1">
    <location>
        <begin position="141"/>
        <end position="167"/>
    </location>
</feature>
<keyword evidence="2" id="KW-0472">Membrane</keyword>
<keyword evidence="2" id="KW-1133">Transmembrane helix</keyword>
<proteinExistence type="predicted"/>
<feature type="transmembrane region" description="Helical" evidence="2">
    <location>
        <begin position="83"/>
        <end position="101"/>
    </location>
</feature>
<evidence type="ECO:0000313" key="3">
    <source>
        <dbReference type="EMBL" id="TNN47688.1"/>
    </source>
</evidence>
<organism evidence="3 4">
    <name type="scientific">Liparis tanakae</name>
    <name type="common">Tanaka's snailfish</name>
    <dbReference type="NCBI Taxonomy" id="230148"/>
    <lineage>
        <taxon>Eukaryota</taxon>
        <taxon>Metazoa</taxon>
        <taxon>Chordata</taxon>
        <taxon>Craniata</taxon>
        <taxon>Vertebrata</taxon>
        <taxon>Euteleostomi</taxon>
        <taxon>Actinopterygii</taxon>
        <taxon>Neopterygii</taxon>
        <taxon>Teleostei</taxon>
        <taxon>Neoteleostei</taxon>
        <taxon>Acanthomorphata</taxon>
        <taxon>Eupercaria</taxon>
        <taxon>Perciformes</taxon>
        <taxon>Cottioidei</taxon>
        <taxon>Cottales</taxon>
        <taxon>Liparidae</taxon>
        <taxon>Liparis</taxon>
    </lineage>
</organism>
<feature type="transmembrane region" description="Helical" evidence="2">
    <location>
        <begin position="51"/>
        <end position="71"/>
    </location>
</feature>
<accession>A0A4Z2G297</accession>
<comment type="caution">
    <text evidence="3">The sequence shown here is derived from an EMBL/GenBank/DDBJ whole genome shotgun (WGS) entry which is preliminary data.</text>
</comment>
<keyword evidence="4" id="KW-1185">Reference proteome</keyword>
<name>A0A4Z2G297_9TELE</name>
<evidence type="ECO:0000256" key="2">
    <source>
        <dbReference type="SAM" id="Phobius"/>
    </source>
</evidence>